<keyword evidence="3" id="KW-0479">Metal-binding</keyword>
<evidence type="ECO:0000256" key="2">
    <source>
        <dbReference type="ARBA" id="ARBA00022670"/>
    </source>
</evidence>
<evidence type="ECO:0000256" key="4">
    <source>
        <dbReference type="ARBA" id="ARBA00022729"/>
    </source>
</evidence>
<dbReference type="InterPro" id="IPR024079">
    <property type="entry name" value="MetalloPept_cat_dom_sf"/>
</dbReference>
<keyword evidence="7" id="KW-0482">Metalloprotease</keyword>
<feature type="signal peptide" evidence="9">
    <location>
        <begin position="1"/>
        <end position="18"/>
    </location>
</feature>
<dbReference type="OrthoDB" id="536211at2759"/>
<dbReference type="InterPro" id="IPR008754">
    <property type="entry name" value="Peptidase_M43"/>
</dbReference>
<evidence type="ECO:0000313" key="11">
    <source>
        <dbReference type="EMBL" id="KAE8334391.1"/>
    </source>
</evidence>
<evidence type="ECO:0000256" key="5">
    <source>
        <dbReference type="ARBA" id="ARBA00022801"/>
    </source>
</evidence>
<keyword evidence="2" id="KW-0645">Protease</keyword>
<keyword evidence="6" id="KW-0862">Zinc</keyword>
<name>A0A5N6XMI3_9EURO</name>
<evidence type="ECO:0000256" key="8">
    <source>
        <dbReference type="ARBA" id="ARBA00023157"/>
    </source>
</evidence>
<feature type="chain" id="PRO_5025010335" description="Peptidase M43 pregnancy-associated plasma-A domain-containing protein" evidence="9">
    <location>
        <begin position="19"/>
        <end position="255"/>
    </location>
</feature>
<dbReference type="GO" id="GO:0046872">
    <property type="term" value="F:metal ion binding"/>
    <property type="evidence" value="ECO:0007669"/>
    <property type="project" value="UniProtKB-KW"/>
</dbReference>
<comment type="similarity">
    <text evidence="1">Belongs to the peptidase M43B family.</text>
</comment>
<gene>
    <name evidence="11" type="ORF">BDV24DRAFT_170239</name>
</gene>
<reference evidence="11" key="1">
    <citation type="submission" date="2019-04" db="EMBL/GenBank/DDBJ databases">
        <title>Friends and foes A comparative genomics study of 23 Aspergillus species from section Flavi.</title>
        <authorList>
            <consortium name="DOE Joint Genome Institute"/>
            <person name="Kjaerbolling I."/>
            <person name="Vesth T."/>
            <person name="Frisvad J.C."/>
            <person name="Nybo J.L."/>
            <person name="Theobald S."/>
            <person name="Kildgaard S."/>
            <person name="Isbrandt T."/>
            <person name="Kuo A."/>
            <person name="Sato A."/>
            <person name="Lyhne E.K."/>
            <person name="Kogle M.E."/>
            <person name="Wiebenga A."/>
            <person name="Kun R.S."/>
            <person name="Lubbers R.J."/>
            <person name="Makela M.R."/>
            <person name="Barry K."/>
            <person name="Chovatia M."/>
            <person name="Clum A."/>
            <person name="Daum C."/>
            <person name="Haridas S."/>
            <person name="He G."/>
            <person name="LaButti K."/>
            <person name="Lipzen A."/>
            <person name="Mondo S."/>
            <person name="Riley R."/>
            <person name="Salamov A."/>
            <person name="Simmons B.A."/>
            <person name="Magnuson J.K."/>
            <person name="Henrissat B."/>
            <person name="Mortensen U.H."/>
            <person name="Larsen T.O."/>
            <person name="Devries R.P."/>
            <person name="Grigoriev I.V."/>
            <person name="Machida M."/>
            <person name="Baker S.E."/>
            <person name="Andersen M.R."/>
        </authorList>
    </citation>
    <scope>NUCLEOTIDE SEQUENCE</scope>
    <source>
        <strain evidence="11">CBS 117612</strain>
    </source>
</reference>
<keyword evidence="8" id="KW-1015">Disulfide bond</keyword>
<dbReference type="SUPFAM" id="SSF55486">
    <property type="entry name" value="Metalloproteases ('zincins'), catalytic domain"/>
    <property type="match status" value="1"/>
</dbReference>
<dbReference type="EMBL" id="ML737285">
    <property type="protein sequence ID" value="KAE8334391.1"/>
    <property type="molecule type" value="Genomic_DNA"/>
</dbReference>
<feature type="domain" description="Peptidase M43 pregnancy-associated plasma-A" evidence="10">
    <location>
        <begin position="189"/>
        <end position="254"/>
    </location>
</feature>
<dbReference type="AlphaFoldDB" id="A0A5N6XMI3"/>
<sequence length="255" mass="28181">MLPALLILFFALAPATDALWCGTAVPQTRGLRSRGLSKSSTSVFWPQIIVDTYFHVIVGNPPKSEDAVSEDELNNQFNILNNDYAPYNITFQLRGIDLTMNERYASGEGLVYSPAGMPPMGQQLRVGNFSDLNVYFRRSSNPWNPREAGRVLSTDWKEVSKDVRKDGVEISLWALPGRAPSGRLQGLGKTLTHEVGHWLGLEHTWNMDSCESDADGIDDTPIHLGPSLTCSAPLNTCPSQPGDDPSHNFMNYVDE</sequence>
<organism evidence="11">
    <name type="scientific">Aspergillus arachidicola</name>
    <dbReference type="NCBI Taxonomy" id="656916"/>
    <lineage>
        <taxon>Eukaryota</taxon>
        <taxon>Fungi</taxon>
        <taxon>Dikarya</taxon>
        <taxon>Ascomycota</taxon>
        <taxon>Pezizomycotina</taxon>
        <taxon>Eurotiomycetes</taxon>
        <taxon>Eurotiomycetidae</taxon>
        <taxon>Eurotiales</taxon>
        <taxon>Aspergillaceae</taxon>
        <taxon>Aspergillus</taxon>
        <taxon>Aspergillus subgen. Circumdati</taxon>
    </lineage>
</organism>
<evidence type="ECO:0000256" key="1">
    <source>
        <dbReference type="ARBA" id="ARBA00008721"/>
    </source>
</evidence>
<keyword evidence="4 9" id="KW-0732">Signal</keyword>
<evidence type="ECO:0000256" key="9">
    <source>
        <dbReference type="SAM" id="SignalP"/>
    </source>
</evidence>
<accession>A0A5N6XMI3</accession>
<evidence type="ECO:0000259" key="10">
    <source>
        <dbReference type="Pfam" id="PF05572"/>
    </source>
</evidence>
<dbReference type="Proteomes" id="UP000325558">
    <property type="component" value="Unassembled WGS sequence"/>
</dbReference>
<dbReference type="Pfam" id="PF05572">
    <property type="entry name" value="Peptidase_M43"/>
    <property type="match status" value="1"/>
</dbReference>
<protein>
    <recommendedName>
        <fullName evidence="10">Peptidase M43 pregnancy-associated plasma-A domain-containing protein</fullName>
    </recommendedName>
</protein>
<proteinExistence type="inferred from homology"/>
<dbReference type="GO" id="GO:0006508">
    <property type="term" value="P:proteolysis"/>
    <property type="evidence" value="ECO:0007669"/>
    <property type="project" value="UniProtKB-KW"/>
</dbReference>
<evidence type="ECO:0000256" key="3">
    <source>
        <dbReference type="ARBA" id="ARBA00022723"/>
    </source>
</evidence>
<dbReference type="PANTHER" id="PTHR47466:SF1">
    <property type="entry name" value="METALLOPROTEASE MEP1 (AFU_ORTHOLOGUE AFUA_1G07730)-RELATED"/>
    <property type="match status" value="1"/>
</dbReference>
<dbReference type="GO" id="GO:0008237">
    <property type="term" value="F:metallopeptidase activity"/>
    <property type="evidence" value="ECO:0007669"/>
    <property type="project" value="UniProtKB-KW"/>
</dbReference>
<dbReference type="PANTHER" id="PTHR47466">
    <property type="match status" value="1"/>
</dbReference>
<evidence type="ECO:0000256" key="6">
    <source>
        <dbReference type="ARBA" id="ARBA00022833"/>
    </source>
</evidence>
<evidence type="ECO:0000256" key="7">
    <source>
        <dbReference type="ARBA" id="ARBA00023049"/>
    </source>
</evidence>
<keyword evidence="5" id="KW-0378">Hydrolase</keyword>
<dbReference type="Gene3D" id="3.40.390.10">
    <property type="entry name" value="Collagenase (Catalytic Domain)"/>
    <property type="match status" value="1"/>
</dbReference>